<feature type="signal peptide" evidence="7">
    <location>
        <begin position="1"/>
        <end position="29"/>
    </location>
</feature>
<feature type="chain" id="PRO_5039455593" evidence="7">
    <location>
        <begin position="30"/>
        <end position="291"/>
    </location>
</feature>
<keyword evidence="3 6" id="KW-0812">Transmembrane</keyword>
<reference evidence="8" key="2">
    <citation type="submission" date="2021-04" db="EMBL/GenBank/DDBJ databases">
        <authorList>
            <person name="Gilroy R."/>
        </authorList>
    </citation>
    <scope>NUCLEOTIDE SEQUENCE</scope>
    <source>
        <strain evidence="8">CHK180-15479</strain>
    </source>
</reference>
<dbReference type="Proteomes" id="UP000823910">
    <property type="component" value="Unassembled WGS sequence"/>
</dbReference>
<organism evidence="8 9">
    <name type="scientific">Candidatus Enterocloster excrementipullorum</name>
    <dbReference type="NCBI Taxonomy" id="2838559"/>
    <lineage>
        <taxon>Bacteria</taxon>
        <taxon>Bacillati</taxon>
        <taxon>Bacillota</taxon>
        <taxon>Clostridia</taxon>
        <taxon>Lachnospirales</taxon>
        <taxon>Lachnospiraceae</taxon>
        <taxon>Enterocloster</taxon>
    </lineage>
</organism>
<keyword evidence="4 6" id="KW-1133">Transmembrane helix</keyword>
<comment type="subcellular location">
    <subcellularLocation>
        <location evidence="1">Cell membrane</location>
    </subcellularLocation>
</comment>
<protein>
    <submittedName>
        <fullName evidence="8">OadG family protein</fullName>
    </submittedName>
</protein>
<evidence type="ECO:0000313" key="9">
    <source>
        <dbReference type="Proteomes" id="UP000823910"/>
    </source>
</evidence>
<reference evidence="8" key="1">
    <citation type="journal article" date="2021" name="PeerJ">
        <title>Extensive microbial diversity within the chicken gut microbiome revealed by metagenomics and culture.</title>
        <authorList>
            <person name="Gilroy R."/>
            <person name="Ravi A."/>
            <person name="Getino M."/>
            <person name="Pursley I."/>
            <person name="Horton D.L."/>
            <person name="Alikhan N.F."/>
            <person name="Baker D."/>
            <person name="Gharbi K."/>
            <person name="Hall N."/>
            <person name="Watson M."/>
            <person name="Adriaenssens E.M."/>
            <person name="Foster-Nyarko E."/>
            <person name="Jarju S."/>
            <person name="Secka A."/>
            <person name="Antonio M."/>
            <person name="Oren A."/>
            <person name="Chaudhuri R.R."/>
            <person name="La Ragione R."/>
            <person name="Hildebrand F."/>
            <person name="Pallen M.J."/>
        </authorList>
    </citation>
    <scope>NUCLEOTIDE SEQUENCE</scope>
    <source>
        <strain evidence="8">CHK180-15479</strain>
    </source>
</reference>
<dbReference type="GO" id="GO:0005886">
    <property type="term" value="C:plasma membrane"/>
    <property type="evidence" value="ECO:0007669"/>
    <property type="project" value="UniProtKB-SubCell"/>
</dbReference>
<proteinExistence type="predicted"/>
<dbReference type="EMBL" id="DWWT01000020">
    <property type="protein sequence ID" value="HJC05525.1"/>
    <property type="molecule type" value="Genomic_DNA"/>
</dbReference>
<accession>A0A9D2SGP5</accession>
<dbReference type="PROSITE" id="PS51257">
    <property type="entry name" value="PROKAR_LIPOPROTEIN"/>
    <property type="match status" value="1"/>
</dbReference>
<sequence>MRRLVKRMAAALLAAACLFSLTACGSSQGEDGPSIRMDGTPVEDAMAQSLVMSAAQTLAASDEQLIVQKHLAEAQGDAASAQIYQEQLDIRSEMGGLKAVDLADASVVLLEDGSYTVMLPVTFDEGGMLYLLNLNMATQEVRAEFADTSVREVEDSSLAGLTKTASVNTAVGMGTVFIVLIFISLIIYCFKFIHQWEEGKKKDEEAPVPAPAPAPASVSAASAQPSVSAAAPAGDEDEELAAVIAAAIAAAEDDELVAVVTAAIAAYGGASASSNGLVVRSIRRVDRAGRR</sequence>
<keyword evidence="2" id="KW-1003">Cell membrane</keyword>
<comment type="caution">
    <text evidence="8">The sequence shown here is derived from an EMBL/GenBank/DDBJ whole genome shotgun (WGS) entry which is preliminary data.</text>
</comment>
<gene>
    <name evidence="8" type="ORF">H9704_05145</name>
</gene>
<evidence type="ECO:0000256" key="6">
    <source>
        <dbReference type="SAM" id="Phobius"/>
    </source>
</evidence>
<dbReference type="GO" id="GO:0015081">
    <property type="term" value="F:sodium ion transmembrane transporter activity"/>
    <property type="evidence" value="ECO:0007669"/>
    <property type="project" value="InterPro"/>
</dbReference>
<keyword evidence="7" id="KW-0732">Signal</keyword>
<keyword evidence="5 6" id="KW-0472">Membrane</keyword>
<evidence type="ECO:0000256" key="5">
    <source>
        <dbReference type="ARBA" id="ARBA00023136"/>
    </source>
</evidence>
<evidence type="ECO:0000313" key="8">
    <source>
        <dbReference type="EMBL" id="HJC05525.1"/>
    </source>
</evidence>
<dbReference type="GO" id="GO:0036376">
    <property type="term" value="P:sodium ion export across plasma membrane"/>
    <property type="evidence" value="ECO:0007669"/>
    <property type="project" value="InterPro"/>
</dbReference>
<dbReference type="Pfam" id="PF04277">
    <property type="entry name" value="OAD_gamma"/>
    <property type="match status" value="1"/>
</dbReference>
<evidence type="ECO:0000256" key="7">
    <source>
        <dbReference type="SAM" id="SignalP"/>
    </source>
</evidence>
<dbReference type="InterPro" id="IPR005899">
    <property type="entry name" value="Na_pump_deCOase"/>
</dbReference>
<evidence type="ECO:0000256" key="2">
    <source>
        <dbReference type="ARBA" id="ARBA00022475"/>
    </source>
</evidence>
<dbReference type="AlphaFoldDB" id="A0A9D2SGP5"/>
<feature type="transmembrane region" description="Helical" evidence="6">
    <location>
        <begin position="171"/>
        <end position="193"/>
    </location>
</feature>
<evidence type="ECO:0000256" key="1">
    <source>
        <dbReference type="ARBA" id="ARBA00004236"/>
    </source>
</evidence>
<name>A0A9D2SGP5_9FIRM</name>
<evidence type="ECO:0000256" key="4">
    <source>
        <dbReference type="ARBA" id="ARBA00022989"/>
    </source>
</evidence>
<evidence type="ECO:0000256" key="3">
    <source>
        <dbReference type="ARBA" id="ARBA00022692"/>
    </source>
</evidence>